<keyword evidence="3" id="KW-1185">Reference proteome</keyword>
<feature type="transmembrane region" description="Helical" evidence="1">
    <location>
        <begin position="178"/>
        <end position="197"/>
    </location>
</feature>
<sequence length="219" mass="25612">MNFRVQDLMKILIPGIITTFLSGVLILDVKQFTVLSSLIKDTMAVWILVFLSVVYLLGYFVDFLGSLLEQLFYKYFDKPSLSLLNEKLKRIPLSDREQIIEYLCEKLKRSSHRPFDKNSANELFKYANVLKDYSSKRGNEKISDYYFSKILSRNLSSSFLSTFAIYAVFFLITPKAVPFNVCSLGLFLGFFCTGYRWRIHSFYYSRQVFYTACENLFKS</sequence>
<organism evidence="2 3">
    <name type="scientific">Sphingobacterium deserti</name>
    <dbReference type="NCBI Taxonomy" id="1229276"/>
    <lineage>
        <taxon>Bacteria</taxon>
        <taxon>Pseudomonadati</taxon>
        <taxon>Bacteroidota</taxon>
        <taxon>Sphingobacteriia</taxon>
        <taxon>Sphingobacteriales</taxon>
        <taxon>Sphingobacteriaceae</taxon>
        <taxon>Sphingobacterium</taxon>
    </lineage>
</organism>
<dbReference type="RefSeq" id="WP_037498524.1">
    <property type="nucleotide sequence ID" value="NZ_JJMU01000029.1"/>
</dbReference>
<evidence type="ECO:0000313" key="2">
    <source>
        <dbReference type="EMBL" id="KGE14248.1"/>
    </source>
</evidence>
<protein>
    <submittedName>
        <fullName evidence="2">Uncharacterized protein</fullName>
    </submittedName>
</protein>
<dbReference type="AlphaFoldDB" id="A0A0B8T487"/>
<dbReference type="Proteomes" id="UP000031802">
    <property type="component" value="Unassembled WGS sequence"/>
</dbReference>
<keyword evidence="1" id="KW-1133">Transmembrane helix</keyword>
<evidence type="ECO:0000256" key="1">
    <source>
        <dbReference type="SAM" id="Phobius"/>
    </source>
</evidence>
<evidence type="ECO:0000313" key="3">
    <source>
        <dbReference type="Proteomes" id="UP000031802"/>
    </source>
</evidence>
<reference evidence="3" key="1">
    <citation type="submission" date="2014-04" db="EMBL/GenBank/DDBJ databases">
        <title>Whole-Genome optical mapping and complete genome sequence of Sphingobacterium deserti sp. nov., a new spaces isolated from desert in the west of China.</title>
        <authorList>
            <person name="Teng C."/>
            <person name="Zhou Z."/>
            <person name="Li X."/>
            <person name="Chen M."/>
            <person name="Lin M."/>
            <person name="Wang L."/>
            <person name="Su S."/>
            <person name="Zhang C."/>
            <person name="Zhang W."/>
        </authorList>
    </citation>
    <scope>NUCLEOTIDE SEQUENCE [LARGE SCALE GENOMIC DNA]</scope>
    <source>
        <strain evidence="3">ACCC05744</strain>
    </source>
</reference>
<name>A0A0B8T487_9SPHI</name>
<reference evidence="2 3" key="2">
    <citation type="journal article" date="2015" name="PLoS ONE">
        <title>Whole-Genome Optical Mapping and Finished Genome Sequence of Sphingobacterium deserti sp. nov., a New Species Isolated from the Western Desert of China.</title>
        <authorList>
            <person name="Teng C."/>
            <person name="Zhou Z."/>
            <person name="Molnar I."/>
            <person name="Li X."/>
            <person name="Tang R."/>
            <person name="Chen M."/>
            <person name="Wang L."/>
            <person name="Su S."/>
            <person name="Zhang W."/>
            <person name="Lin M."/>
        </authorList>
    </citation>
    <scope>NUCLEOTIDE SEQUENCE [LARGE SCALE GENOMIC DNA]</scope>
    <source>
        <strain evidence="3">ACCC05744</strain>
    </source>
</reference>
<dbReference type="EMBL" id="JJMU01000029">
    <property type="protein sequence ID" value="KGE14248.1"/>
    <property type="molecule type" value="Genomic_DNA"/>
</dbReference>
<feature type="transmembrane region" description="Helical" evidence="1">
    <location>
        <begin position="12"/>
        <end position="32"/>
    </location>
</feature>
<feature type="transmembrane region" description="Helical" evidence="1">
    <location>
        <begin position="44"/>
        <end position="68"/>
    </location>
</feature>
<dbReference type="OrthoDB" id="9901796at2"/>
<proteinExistence type="predicted"/>
<keyword evidence="1" id="KW-0472">Membrane</keyword>
<keyword evidence="1" id="KW-0812">Transmembrane</keyword>
<comment type="caution">
    <text evidence="2">The sequence shown here is derived from an EMBL/GenBank/DDBJ whole genome shotgun (WGS) entry which is preliminary data.</text>
</comment>
<accession>A0A0B8T487</accession>
<dbReference type="PATRIC" id="fig|1229276.3.peg.2139"/>
<gene>
    <name evidence="2" type="ORF">DI53_2078</name>
</gene>
<feature type="transmembrane region" description="Helical" evidence="1">
    <location>
        <begin position="155"/>
        <end position="172"/>
    </location>
</feature>